<accession>A0A9W6WTI6</accession>
<keyword evidence="2" id="KW-1185">Reference proteome</keyword>
<protein>
    <submittedName>
        <fullName evidence="1">Unnamed protein product</fullName>
    </submittedName>
</protein>
<comment type="caution">
    <text evidence="1">The sequence shown here is derived from an EMBL/GenBank/DDBJ whole genome shotgun (WGS) entry which is preliminary data.</text>
</comment>
<evidence type="ECO:0000313" key="2">
    <source>
        <dbReference type="Proteomes" id="UP001165121"/>
    </source>
</evidence>
<dbReference type="Proteomes" id="UP001165121">
    <property type="component" value="Unassembled WGS sequence"/>
</dbReference>
<organism evidence="1 2">
    <name type="scientific">Phytophthora fragariaefolia</name>
    <dbReference type="NCBI Taxonomy" id="1490495"/>
    <lineage>
        <taxon>Eukaryota</taxon>
        <taxon>Sar</taxon>
        <taxon>Stramenopiles</taxon>
        <taxon>Oomycota</taxon>
        <taxon>Peronosporomycetes</taxon>
        <taxon>Peronosporales</taxon>
        <taxon>Peronosporaceae</taxon>
        <taxon>Phytophthora</taxon>
    </lineage>
</organism>
<dbReference type="AlphaFoldDB" id="A0A9W6WTI6"/>
<dbReference type="EMBL" id="BSXT01000055">
    <property type="protein sequence ID" value="GMF16147.1"/>
    <property type="molecule type" value="Genomic_DNA"/>
</dbReference>
<sequence length="117" mass="13278">MQEEFVRMAHVAAEKFVGASVAFTPADEEWMPFSLYPNVGSTRLTGVVTRYNVTIKNTDNIGVPLAAYEVRWACTSCQRKDHVHIISEDVLVRGVRCLLRYTKVSYNLESPGWRNVL</sequence>
<reference evidence="1" key="1">
    <citation type="submission" date="2023-04" db="EMBL/GenBank/DDBJ databases">
        <title>Phytophthora fragariaefolia NBRC 109709.</title>
        <authorList>
            <person name="Ichikawa N."/>
            <person name="Sato H."/>
            <person name="Tonouchi N."/>
        </authorList>
    </citation>
    <scope>NUCLEOTIDE SEQUENCE</scope>
    <source>
        <strain evidence="1">NBRC 109709</strain>
    </source>
</reference>
<evidence type="ECO:0000313" key="1">
    <source>
        <dbReference type="EMBL" id="GMF16147.1"/>
    </source>
</evidence>
<dbReference type="OrthoDB" id="129464at2759"/>
<name>A0A9W6WTI6_9STRA</name>
<gene>
    <name evidence="1" type="ORF">Pfra01_000070100</name>
</gene>
<proteinExistence type="predicted"/>